<keyword evidence="1" id="KW-1133">Transmembrane helix</keyword>
<evidence type="ECO:0000313" key="2">
    <source>
        <dbReference type="EMBL" id="REG07040.1"/>
    </source>
</evidence>
<feature type="transmembrane region" description="Helical" evidence="1">
    <location>
        <begin position="287"/>
        <end position="311"/>
    </location>
</feature>
<comment type="caution">
    <text evidence="2">The sequence shown here is derived from an EMBL/GenBank/DDBJ whole genome shotgun (WGS) entry which is preliminary data.</text>
</comment>
<keyword evidence="3" id="KW-1185">Reference proteome</keyword>
<evidence type="ECO:0000313" key="3">
    <source>
        <dbReference type="Proteomes" id="UP000256388"/>
    </source>
</evidence>
<proteinExistence type="predicted"/>
<name>A0A347ZVL4_9CHLR</name>
<feature type="transmembrane region" description="Helical" evidence="1">
    <location>
        <begin position="213"/>
        <end position="232"/>
    </location>
</feature>
<feature type="transmembrane region" description="Helical" evidence="1">
    <location>
        <begin position="29"/>
        <end position="49"/>
    </location>
</feature>
<dbReference type="Proteomes" id="UP000256388">
    <property type="component" value="Unassembled WGS sequence"/>
</dbReference>
<keyword evidence="1" id="KW-0472">Membrane</keyword>
<feature type="transmembrane region" description="Helical" evidence="1">
    <location>
        <begin position="134"/>
        <end position="158"/>
    </location>
</feature>
<gene>
    <name evidence="2" type="ORF">DFR64_2242</name>
</gene>
<dbReference type="AlphaFoldDB" id="A0A347ZVL4"/>
<sequence length="334" mass="36837">MFDIRNEPKVLPPRLIPSLVEGFNAVANHIYVIILPILLDLILWFGPFVRIKNLLLPSVLNASDLSAPAYGQDSQAFLQTAKEMWTLILEQFNLLYNLRTYPIGIPSLLSYKGVQLNPLGSLRIIEMKSSASAFWMMVAFSLIGLVIGSLYFALIASVTSTADIKSKIKQFPGQIVQCFVLSIILFGALLILSIPAICLISSLVMFLPSLGSLPLVIFGLMLVWVLMPMAFSPHGIFADQFKATTAIANSIKLVRPLISIVGLFFTVLIMLGYGLDFLWSTPDPDSWMLMVGIFGHAFISSSLIAASFVFYNNGMKWLQVVIPDVNTGKQKILS</sequence>
<feature type="transmembrane region" description="Helical" evidence="1">
    <location>
        <begin position="253"/>
        <end position="275"/>
    </location>
</feature>
<keyword evidence="1" id="KW-0812">Transmembrane</keyword>
<feature type="transmembrane region" description="Helical" evidence="1">
    <location>
        <begin position="179"/>
        <end position="207"/>
    </location>
</feature>
<protein>
    <submittedName>
        <fullName evidence="2">Uncharacterized protein</fullName>
    </submittedName>
</protein>
<dbReference type="EMBL" id="QUMS01000003">
    <property type="protein sequence ID" value="REG07040.1"/>
    <property type="molecule type" value="Genomic_DNA"/>
</dbReference>
<accession>A0A347ZVL4</accession>
<reference evidence="2 3" key="1">
    <citation type="submission" date="2018-08" db="EMBL/GenBank/DDBJ databases">
        <title>Genomic Encyclopedia of Type Strains, Phase IV (KMG-IV): sequencing the most valuable type-strain genomes for metagenomic binning, comparative biology and taxonomic classification.</title>
        <authorList>
            <person name="Goeker M."/>
        </authorList>
    </citation>
    <scope>NUCLEOTIDE SEQUENCE [LARGE SCALE GENOMIC DNA]</scope>
    <source>
        <strain evidence="2 3">DSM 23923</strain>
    </source>
</reference>
<organism evidence="2 3">
    <name type="scientific">Pelolinea submarina</name>
    <dbReference type="NCBI Taxonomy" id="913107"/>
    <lineage>
        <taxon>Bacteria</taxon>
        <taxon>Bacillati</taxon>
        <taxon>Chloroflexota</taxon>
        <taxon>Anaerolineae</taxon>
        <taxon>Anaerolineales</taxon>
        <taxon>Anaerolineaceae</taxon>
        <taxon>Pelolinea</taxon>
    </lineage>
</organism>
<evidence type="ECO:0000256" key="1">
    <source>
        <dbReference type="SAM" id="Phobius"/>
    </source>
</evidence>